<organism evidence="10 12">
    <name type="scientific">Adineta steineri</name>
    <dbReference type="NCBI Taxonomy" id="433720"/>
    <lineage>
        <taxon>Eukaryota</taxon>
        <taxon>Metazoa</taxon>
        <taxon>Spiralia</taxon>
        <taxon>Gnathifera</taxon>
        <taxon>Rotifera</taxon>
        <taxon>Eurotatoria</taxon>
        <taxon>Bdelloidea</taxon>
        <taxon>Adinetida</taxon>
        <taxon>Adinetidae</taxon>
        <taxon>Adineta</taxon>
    </lineage>
</organism>
<dbReference type="EMBL" id="CAJOAY010000163">
    <property type="protein sequence ID" value="CAF3566576.1"/>
    <property type="molecule type" value="Genomic_DNA"/>
</dbReference>
<dbReference type="AlphaFoldDB" id="A0A814ESV6"/>
<evidence type="ECO:0000256" key="6">
    <source>
        <dbReference type="ARBA" id="ARBA00023170"/>
    </source>
</evidence>
<accession>A0A814ESV6</accession>
<gene>
    <name evidence="11" type="ORF">OKA104_LOCUS4877</name>
    <name evidence="10" type="ORF">VCS650_LOCUS13268</name>
</gene>
<dbReference type="PANTHER" id="PTHR24243">
    <property type="entry name" value="G-PROTEIN COUPLED RECEPTOR"/>
    <property type="match status" value="1"/>
</dbReference>
<keyword evidence="3 8" id="KW-1133">Transmembrane helix</keyword>
<evidence type="ECO:0000313" key="10">
    <source>
        <dbReference type="EMBL" id="CAF0973521.1"/>
    </source>
</evidence>
<comment type="caution">
    <text evidence="10">The sequence shown here is derived from an EMBL/GenBank/DDBJ whole genome shotgun (WGS) entry which is preliminary data.</text>
</comment>
<feature type="transmembrane region" description="Helical" evidence="8">
    <location>
        <begin position="59"/>
        <end position="81"/>
    </location>
</feature>
<comment type="subcellular location">
    <subcellularLocation>
        <location evidence="1">Membrane</location>
        <topology evidence="1">Multi-pass membrane protein</topology>
    </subcellularLocation>
</comment>
<keyword evidence="4" id="KW-0297">G-protein coupled receptor</keyword>
<evidence type="ECO:0000259" key="9">
    <source>
        <dbReference type="PROSITE" id="PS50262"/>
    </source>
</evidence>
<dbReference type="OrthoDB" id="9986240at2759"/>
<keyword evidence="2 8" id="KW-0812">Transmembrane</keyword>
<evidence type="ECO:0000313" key="11">
    <source>
        <dbReference type="EMBL" id="CAF3566576.1"/>
    </source>
</evidence>
<dbReference type="InterPro" id="IPR000276">
    <property type="entry name" value="GPCR_Rhodpsn"/>
</dbReference>
<dbReference type="GO" id="GO:0005886">
    <property type="term" value="C:plasma membrane"/>
    <property type="evidence" value="ECO:0007669"/>
    <property type="project" value="TreeGrafter"/>
</dbReference>
<evidence type="ECO:0000256" key="5">
    <source>
        <dbReference type="ARBA" id="ARBA00023136"/>
    </source>
</evidence>
<dbReference type="InterPro" id="IPR017452">
    <property type="entry name" value="GPCR_Rhodpsn_7TM"/>
</dbReference>
<dbReference type="PANTHER" id="PTHR24243:SF233">
    <property type="entry name" value="THYROTROPIN-RELEASING HORMONE RECEPTOR"/>
    <property type="match status" value="1"/>
</dbReference>
<feature type="domain" description="G-protein coupled receptors family 1 profile" evidence="9">
    <location>
        <begin position="1"/>
        <end position="221"/>
    </location>
</feature>
<evidence type="ECO:0000256" key="2">
    <source>
        <dbReference type="ARBA" id="ARBA00022692"/>
    </source>
</evidence>
<dbReference type="SUPFAM" id="SSF81321">
    <property type="entry name" value="Family A G protein-coupled receptor-like"/>
    <property type="match status" value="1"/>
</dbReference>
<sequence length="256" mass="29631">MSAYQPDPMDTIYEFCKARNYFGQSSTMIYRWLLTMACIDRYTSSTANARIRRFADPHIASCVVLIIAIIWMILPLHNWIFRLINGSGCIWSPSLVATYNSALVVIFGFTVPTTVMITCAVLINNNLRHKRIRRQNIVSPIGENQANRLVRARDRQTLVMLYVEIIFYIIFTLPWTVFTVYYVLTVSVTNKTNDQIAIEGFLQFLTETLVYLYPTLSFYLYTLASHTFRQELVKIISAIISTNNQCYDCVRRIVPN</sequence>
<name>A0A814ESV6_9BILA</name>
<keyword evidence="5 8" id="KW-0472">Membrane</keyword>
<evidence type="ECO:0000256" key="3">
    <source>
        <dbReference type="ARBA" id="ARBA00022989"/>
    </source>
</evidence>
<dbReference type="Proteomes" id="UP000663891">
    <property type="component" value="Unassembled WGS sequence"/>
</dbReference>
<keyword evidence="6" id="KW-0675">Receptor</keyword>
<proteinExistence type="predicted"/>
<feature type="transmembrane region" description="Helical" evidence="8">
    <location>
        <begin position="204"/>
        <end position="224"/>
    </location>
</feature>
<dbReference type="GO" id="GO:0004930">
    <property type="term" value="F:G protein-coupled receptor activity"/>
    <property type="evidence" value="ECO:0007669"/>
    <property type="project" value="UniProtKB-KW"/>
</dbReference>
<dbReference type="Proteomes" id="UP000663881">
    <property type="component" value="Unassembled WGS sequence"/>
</dbReference>
<evidence type="ECO:0000256" key="7">
    <source>
        <dbReference type="ARBA" id="ARBA00023224"/>
    </source>
</evidence>
<evidence type="ECO:0000313" key="12">
    <source>
        <dbReference type="Proteomes" id="UP000663891"/>
    </source>
</evidence>
<evidence type="ECO:0000256" key="4">
    <source>
        <dbReference type="ARBA" id="ARBA00023040"/>
    </source>
</evidence>
<dbReference type="Pfam" id="PF00001">
    <property type="entry name" value="7tm_1"/>
    <property type="match status" value="1"/>
</dbReference>
<dbReference type="CDD" id="cd00637">
    <property type="entry name" value="7tm_classA_rhodopsin-like"/>
    <property type="match status" value="1"/>
</dbReference>
<dbReference type="EMBL" id="CAJNON010000106">
    <property type="protein sequence ID" value="CAF0973521.1"/>
    <property type="molecule type" value="Genomic_DNA"/>
</dbReference>
<keyword evidence="7" id="KW-0807">Transducer</keyword>
<evidence type="ECO:0000256" key="8">
    <source>
        <dbReference type="SAM" id="Phobius"/>
    </source>
</evidence>
<dbReference type="Gene3D" id="1.20.1070.10">
    <property type="entry name" value="Rhodopsin 7-helix transmembrane proteins"/>
    <property type="match status" value="1"/>
</dbReference>
<evidence type="ECO:0000256" key="1">
    <source>
        <dbReference type="ARBA" id="ARBA00004141"/>
    </source>
</evidence>
<feature type="transmembrane region" description="Helical" evidence="8">
    <location>
        <begin position="101"/>
        <end position="123"/>
    </location>
</feature>
<protein>
    <recommendedName>
        <fullName evidence="9">G-protein coupled receptors family 1 profile domain-containing protein</fullName>
    </recommendedName>
</protein>
<dbReference type="PROSITE" id="PS50262">
    <property type="entry name" value="G_PROTEIN_RECEP_F1_2"/>
    <property type="match status" value="1"/>
</dbReference>
<reference evidence="10" key="1">
    <citation type="submission" date="2021-02" db="EMBL/GenBank/DDBJ databases">
        <authorList>
            <person name="Nowell W R."/>
        </authorList>
    </citation>
    <scope>NUCLEOTIDE SEQUENCE</scope>
</reference>
<feature type="transmembrane region" description="Helical" evidence="8">
    <location>
        <begin position="158"/>
        <end position="184"/>
    </location>
</feature>